<dbReference type="Proteomes" id="UP001597369">
    <property type="component" value="Unassembled WGS sequence"/>
</dbReference>
<evidence type="ECO:0000256" key="2">
    <source>
        <dbReference type="ARBA" id="ARBA00022676"/>
    </source>
</evidence>
<keyword evidence="3" id="KW-0808">Transferase</keyword>
<dbReference type="PANTHER" id="PTHR43630:SF1">
    <property type="entry name" value="POLY-BETA-1,6-N-ACETYL-D-GLUCOSAMINE SYNTHASE"/>
    <property type="match status" value="1"/>
</dbReference>
<dbReference type="InterPro" id="IPR001173">
    <property type="entry name" value="Glyco_trans_2-like"/>
</dbReference>
<dbReference type="EMBL" id="JBHUHV010000030">
    <property type="protein sequence ID" value="MFD2067359.1"/>
    <property type="molecule type" value="Genomic_DNA"/>
</dbReference>
<organism evidence="5 6">
    <name type="scientific">Pontibacter silvestris</name>
    <dbReference type="NCBI Taxonomy" id="2305183"/>
    <lineage>
        <taxon>Bacteria</taxon>
        <taxon>Pseudomonadati</taxon>
        <taxon>Bacteroidota</taxon>
        <taxon>Cytophagia</taxon>
        <taxon>Cytophagales</taxon>
        <taxon>Hymenobacteraceae</taxon>
        <taxon>Pontibacter</taxon>
    </lineage>
</organism>
<evidence type="ECO:0000256" key="3">
    <source>
        <dbReference type="ARBA" id="ARBA00022679"/>
    </source>
</evidence>
<dbReference type="Pfam" id="PF00535">
    <property type="entry name" value="Glycos_transf_2"/>
    <property type="match status" value="1"/>
</dbReference>
<sequence length="290" mass="33532">MKLLIITPFKNEEGSIAQTIESICKQTVRPNAWILVDDNSDDFSPEIVKGYSNEFRYIHYYVKGNDGARSTGKNVIDVFNYGLQKAKELGINWDVVLKLDADLVIEQDNYLEFILHKFSSYPSLGIASGATYIFKEGKKIVESKHKWHTQGPNKFYRKVCLETMGGLKPYKGWDGIDDILARHHGFVTEKFFEQPICHLYPTQTRSAEGGPRNGAIREAISYQNRDYPVYMFLLKACKLANKKKFYEAFVFLSYGLKLKRSTRPLVTEEEGRIIRAFLKQRFFNQIKYTS</sequence>
<comment type="caution">
    <text evidence="5">The sequence shown here is derived from an EMBL/GenBank/DDBJ whole genome shotgun (WGS) entry which is preliminary data.</text>
</comment>
<evidence type="ECO:0000259" key="4">
    <source>
        <dbReference type="Pfam" id="PF00535"/>
    </source>
</evidence>
<evidence type="ECO:0000313" key="6">
    <source>
        <dbReference type="Proteomes" id="UP001597369"/>
    </source>
</evidence>
<dbReference type="CDD" id="cd00761">
    <property type="entry name" value="Glyco_tranf_GTA_type"/>
    <property type="match status" value="1"/>
</dbReference>
<protein>
    <submittedName>
        <fullName evidence="5">Glycosyltransferase family 2 protein</fullName>
    </submittedName>
</protein>
<dbReference type="RefSeq" id="WP_229962697.1">
    <property type="nucleotide sequence ID" value="NZ_JAJJWI010000030.1"/>
</dbReference>
<evidence type="ECO:0000313" key="5">
    <source>
        <dbReference type="EMBL" id="MFD2067359.1"/>
    </source>
</evidence>
<dbReference type="SUPFAM" id="SSF53448">
    <property type="entry name" value="Nucleotide-diphospho-sugar transferases"/>
    <property type="match status" value="1"/>
</dbReference>
<keyword evidence="2" id="KW-0328">Glycosyltransferase</keyword>
<dbReference type="PANTHER" id="PTHR43630">
    <property type="entry name" value="POLY-BETA-1,6-N-ACETYL-D-GLUCOSAMINE SYNTHASE"/>
    <property type="match status" value="1"/>
</dbReference>
<dbReference type="InterPro" id="IPR029044">
    <property type="entry name" value="Nucleotide-diphossugar_trans"/>
</dbReference>
<dbReference type="Gene3D" id="3.90.550.10">
    <property type="entry name" value="Spore Coat Polysaccharide Biosynthesis Protein SpsA, Chain A"/>
    <property type="match status" value="1"/>
</dbReference>
<name>A0ABW4WX95_9BACT</name>
<accession>A0ABW4WX95</accession>
<keyword evidence="6" id="KW-1185">Reference proteome</keyword>
<gene>
    <name evidence="5" type="ORF">ACFSKU_10740</name>
</gene>
<feature type="domain" description="Glycosyltransferase 2-like" evidence="4">
    <location>
        <begin position="5"/>
        <end position="154"/>
    </location>
</feature>
<reference evidence="6" key="1">
    <citation type="journal article" date="2019" name="Int. J. Syst. Evol. Microbiol.">
        <title>The Global Catalogue of Microorganisms (GCM) 10K type strain sequencing project: providing services to taxonomists for standard genome sequencing and annotation.</title>
        <authorList>
            <consortium name="The Broad Institute Genomics Platform"/>
            <consortium name="The Broad Institute Genome Sequencing Center for Infectious Disease"/>
            <person name="Wu L."/>
            <person name="Ma J."/>
        </authorList>
    </citation>
    <scope>NUCLEOTIDE SEQUENCE [LARGE SCALE GENOMIC DNA]</scope>
    <source>
        <strain evidence="6">JCM 16545</strain>
    </source>
</reference>
<evidence type="ECO:0000256" key="1">
    <source>
        <dbReference type="ARBA" id="ARBA00006739"/>
    </source>
</evidence>
<comment type="similarity">
    <text evidence="1">Belongs to the glycosyltransferase 2 family.</text>
</comment>
<proteinExistence type="inferred from homology"/>